<dbReference type="SUPFAM" id="SSF54637">
    <property type="entry name" value="Thioesterase/thiol ester dehydrase-isomerase"/>
    <property type="match status" value="1"/>
</dbReference>
<dbReference type="CDD" id="cd03454">
    <property type="entry name" value="YdeM"/>
    <property type="match status" value="1"/>
</dbReference>
<dbReference type="InterPro" id="IPR002539">
    <property type="entry name" value="MaoC-like_dom"/>
</dbReference>
<dbReference type="RefSeq" id="WP_089416478.1">
    <property type="nucleotide sequence ID" value="NZ_CP022423.1"/>
</dbReference>
<dbReference type="KEGG" id="vff:VITFI_CDS1584"/>
<gene>
    <name evidence="2" type="ORF">VITFI_CDS1584</name>
</gene>
<sequence length="146" mass="16059">MKFAEFYAGQVITAGPIALSEQDILDFARQWDPQWFHTDPEAAAQGPFGGLIASGWQTCGVAMRLACAAALDGSESYASPGVEKIRWPNPVRAGEPLSFRAEVQEVRRSAKRPELGVLRWTWALFHADGRQALELDATSLFKLPVD</sequence>
<dbReference type="Proteomes" id="UP000199729">
    <property type="component" value="Chromosome"/>
</dbReference>
<organism evidence="2 3">
    <name type="scientific">Vitreoscilla filiformis</name>
    <dbReference type="NCBI Taxonomy" id="63"/>
    <lineage>
        <taxon>Bacteria</taxon>
        <taxon>Pseudomonadati</taxon>
        <taxon>Pseudomonadota</taxon>
        <taxon>Betaproteobacteria</taxon>
        <taxon>Neisseriales</taxon>
        <taxon>Neisseriaceae</taxon>
        <taxon>Vitreoscilla</taxon>
    </lineage>
</organism>
<dbReference type="Gene3D" id="3.10.129.10">
    <property type="entry name" value="Hotdog Thioesterase"/>
    <property type="match status" value="1"/>
</dbReference>
<evidence type="ECO:0000313" key="3">
    <source>
        <dbReference type="Proteomes" id="UP000199729"/>
    </source>
</evidence>
<dbReference type="InterPro" id="IPR029069">
    <property type="entry name" value="HotDog_dom_sf"/>
</dbReference>
<accession>A0A221KE97</accession>
<name>A0A221KE97_VITFI</name>
<feature type="domain" description="MaoC-like" evidence="1">
    <location>
        <begin position="13"/>
        <end position="111"/>
    </location>
</feature>
<dbReference type="Pfam" id="PF01575">
    <property type="entry name" value="MaoC_dehydratas"/>
    <property type="match status" value="1"/>
</dbReference>
<reference evidence="2 3" key="1">
    <citation type="submission" date="2017-07" db="EMBL/GenBank/DDBJ databases">
        <title>Complete Genome Sequence of the cosmetic ferment Vitreoscilla filiformis (ATCC15551).</title>
        <authorList>
            <person name="Contreras S."/>
            <person name="Sagory-Zalkind P."/>
            <person name="Blanquart H."/>
            <person name="Iltis A."/>
            <person name="Morand S.C."/>
        </authorList>
    </citation>
    <scope>NUCLEOTIDE SEQUENCE [LARGE SCALE GENOMIC DNA]</scope>
    <source>
        <strain evidence="2 3">ATCC 15551</strain>
    </source>
</reference>
<proteinExistence type="predicted"/>
<dbReference type="EMBL" id="CP022423">
    <property type="protein sequence ID" value="ASM77362.1"/>
    <property type="molecule type" value="Genomic_DNA"/>
</dbReference>
<protein>
    <submittedName>
        <fullName evidence="2">Acyl dehydratase</fullName>
    </submittedName>
</protein>
<evidence type="ECO:0000313" key="2">
    <source>
        <dbReference type="EMBL" id="ASM77362.1"/>
    </source>
</evidence>
<dbReference type="OrthoDB" id="5514845at2"/>
<dbReference type="AlphaFoldDB" id="A0A221KE97"/>
<evidence type="ECO:0000259" key="1">
    <source>
        <dbReference type="Pfam" id="PF01575"/>
    </source>
</evidence>
<keyword evidence="3" id="KW-1185">Reference proteome</keyword>